<dbReference type="InterPro" id="IPR043502">
    <property type="entry name" value="DNA/RNA_pol_sf"/>
</dbReference>
<dbReference type="SUPFAM" id="SSF56672">
    <property type="entry name" value="DNA/RNA polymerases"/>
    <property type="match status" value="1"/>
</dbReference>
<evidence type="ECO:0000256" key="1">
    <source>
        <dbReference type="SAM" id="MobiDB-lite"/>
    </source>
</evidence>
<dbReference type="PROSITE" id="PS50878">
    <property type="entry name" value="RT_POL"/>
    <property type="match status" value="1"/>
</dbReference>
<feature type="domain" description="Reverse transcriptase" evidence="2">
    <location>
        <begin position="98"/>
        <end position="358"/>
    </location>
</feature>
<sequence>MVKTIKGPDGVPLQKDNDIRDRWGEYYKNLLNEENPREPCNDIPPVLSPIHAITQVEVENALHKMKVGKAVGPDGIPAEAWKACRNISVKWLTVLFNKILESGKMPDAWRSSTILPIYKKKGDVQQCSSYRGIKLMSHTMKLWERVIDARLRAASEVAPNQFGFVPGCSTTDAIFARGELGGRRREKQQPLHLAFIDMEKAYDRVPRDLIWWALRKKQVPEQYVSIIQDMYSGAQATVRTQCGDTRAQPVTVGVHQGSALSPYLFITVLDVVCQDLLEPAPWTMLYADDVVLCARNQGDLERKLQKWKDRLHQHGLQINTAKTEYMAAGPDTANHNTIHLDGTPIARVESFKYLGSVLSEEGNIDADVKARMACGWLKWWECSGVLCDKKMPLRLKGKIYRTVVRPALMYGSECWAPARRHEQIIHTTEMRMLRWTCGVTRLDKIPNTEIRKRLSVAPITEKAQEHRLRWYGHEARRPDDYVGKVVQRMEVEGKRPRGRPRRRWMDVIRDDMTACRVTEHDTADRKNWKRKTRKADPAP</sequence>
<proteinExistence type="predicted"/>
<dbReference type="InterPro" id="IPR043128">
    <property type="entry name" value="Rev_trsase/Diguanyl_cyclase"/>
</dbReference>
<keyword evidence="3" id="KW-1185">Reference proteome</keyword>
<dbReference type="Pfam" id="PF00078">
    <property type="entry name" value="RVT_1"/>
    <property type="match status" value="1"/>
</dbReference>
<dbReference type="Gene3D" id="3.30.70.270">
    <property type="match status" value="1"/>
</dbReference>
<evidence type="ECO:0000259" key="2">
    <source>
        <dbReference type="PROSITE" id="PS50878"/>
    </source>
</evidence>
<evidence type="ECO:0000313" key="4">
    <source>
        <dbReference type="WBParaSite" id="PSAMB.scaffold9362size5059.g32357.t1"/>
    </source>
</evidence>
<feature type="region of interest" description="Disordered" evidence="1">
    <location>
        <begin position="519"/>
        <end position="539"/>
    </location>
</feature>
<organism evidence="3 4">
    <name type="scientific">Plectus sambesii</name>
    <dbReference type="NCBI Taxonomy" id="2011161"/>
    <lineage>
        <taxon>Eukaryota</taxon>
        <taxon>Metazoa</taxon>
        <taxon>Ecdysozoa</taxon>
        <taxon>Nematoda</taxon>
        <taxon>Chromadorea</taxon>
        <taxon>Plectida</taxon>
        <taxon>Plectina</taxon>
        <taxon>Plectoidea</taxon>
        <taxon>Plectidae</taxon>
        <taxon>Plectus</taxon>
    </lineage>
</organism>
<protein>
    <submittedName>
        <fullName evidence="4">Reverse transcriptase domain-containing protein</fullName>
    </submittedName>
</protein>
<evidence type="ECO:0000313" key="3">
    <source>
        <dbReference type="Proteomes" id="UP000887566"/>
    </source>
</evidence>
<dbReference type="PANTHER" id="PTHR47027:SF28">
    <property type="entry name" value="ENDONUCLEASE-REVERSE TRANSCRIPTASE"/>
    <property type="match status" value="1"/>
</dbReference>
<dbReference type="InterPro" id="IPR000477">
    <property type="entry name" value="RT_dom"/>
</dbReference>
<dbReference type="PRINTS" id="PR01345">
    <property type="entry name" value="CERVTRCPTASE"/>
</dbReference>
<dbReference type="WBParaSite" id="PSAMB.scaffold9362size5059.g32357.t1">
    <property type="protein sequence ID" value="PSAMB.scaffold9362size5059.g32357.t1"/>
    <property type="gene ID" value="PSAMB.scaffold9362size5059.g32357"/>
</dbReference>
<dbReference type="PANTHER" id="PTHR47027">
    <property type="entry name" value="REVERSE TRANSCRIPTASE DOMAIN-CONTAINING PROTEIN"/>
    <property type="match status" value="1"/>
</dbReference>
<dbReference type="AlphaFoldDB" id="A0A914XNK6"/>
<accession>A0A914XNK6</accession>
<dbReference type="Proteomes" id="UP000887566">
    <property type="component" value="Unplaced"/>
</dbReference>
<reference evidence="4" key="1">
    <citation type="submission" date="2022-11" db="UniProtKB">
        <authorList>
            <consortium name="WormBaseParasite"/>
        </authorList>
    </citation>
    <scope>IDENTIFICATION</scope>
</reference>
<name>A0A914XNK6_9BILA</name>
<dbReference type="CDD" id="cd01650">
    <property type="entry name" value="RT_nLTR_like"/>
    <property type="match status" value="1"/>
</dbReference>